<protein>
    <submittedName>
        <fullName evidence="1">DGC domain-containing protein</fullName>
    </submittedName>
</protein>
<accession>A0A1W1Z9F0</accession>
<evidence type="ECO:0000313" key="2">
    <source>
        <dbReference type="Proteomes" id="UP000192738"/>
    </source>
</evidence>
<dbReference type="RefSeq" id="WP_084574454.1">
    <property type="nucleotide sequence ID" value="NZ_CP155572.1"/>
</dbReference>
<dbReference type="OrthoDB" id="1684985at2"/>
<evidence type="ECO:0000313" key="1">
    <source>
        <dbReference type="EMBL" id="SMC45050.1"/>
    </source>
</evidence>
<dbReference type="AlphaFoldDB" id="A0A1W1Z9F0"/>
<dbReference type="Pfam" id="PF08859">
    <property type="entry name" value="DGC"/>
    <property type="match status" value="1"/>
</dbReference>
<keyword evidence="2" id="KW-1185">Reference proteome</keyword>
<name>A0A1W1Z9F0_9FIRM</name>
<organism evidence="1 2">
    <name type="scientific">Sporomusa malonica</name>
    <dbReference type="NCBI Taxonomy" id="112901"/>
    <lineage>
        <taxon>Bacteria</taxon>
        <taxon>Bacillati</taxon>
        <taxon>Bacillota</taxon>
        <taxon>Negativicutes</taxon>
        <taxon>Selenomonadales</taxon>
        <taxon>Sporomusaceae</taxon>
        <taxon>Sporomusa</taxon>
    </lineage>
</organism>
<dbReference type="InterPro" id="IPR014958">
    <property type="entry name" value="DGC"/>
</dbReference>
<proteinExistence type="predicted"/>
<dbReference type="EMBL" id="FWXI01000003">
    <property type="protein sequence ID" value="SMC45050.1"/>
    <property type="molecule type" value="Genomic_DNA"/>
</dbReference>
<sequence>MGCKDECQQNTRILFTCSGCCTEGELSDKIGRQLRKEGYARCGTSCLAGIGAGYPRFINAAREASKVIVIDGCGMTCAKRTLEKAELKPTSYVLTSMGLVDGCDQQKFIATACQQIKAAAK</sequence>
<dbReference type="STRING" id="112901.SAMN04488500_103101"/>
<gene>
    <name evidence="1" type="ORF">SAMN04488500_103101</name>
</gene>
<reference evidence="1 2" key="1">
    <citation type="submission" date="2017-04" db="EMBL/GenBank/DDBJ databases">
        <authorList>
            <person name="Afonso C.L."/>
            <person name="Miller P.J."/>
            <person name="Scott M.A."/>
            <person name="Spackman E."/>
            <person name="Goraichik I."/>
            <person name="Dimitrov K.M."/>
            <person name="Suarez D.L."/>
            <person name="Swayne D.E."/>
        </authorList>
    </citation>
    <scope>NUCLEOTIDE SEQUENCE [LARGE SCALE GENOMIC DNA]</scope>
    <source>
        <strain evidence="1 2">DSM 5090</strain>
    </source>
</reference>
<dbReference type="Proteomes" id="UP000192738">
    <property type="component" value="Unassembled WGS sequence"/>
</dbReference>